<dbReference type="Proteomes" id="UP000177682">
    <property type="component" value="Unassembled WGS sequence"/>
</dbReference>
<dbReference type="EMBL" id="MFEY01000007">
    <property type="protein sequence ID" value="OGE90320.1"/>
    <property type="molecule type" value="Genomic_DNA"/>
</dbReference>
<comment type="caution">
    <text evidence="1">The sequence shown here is derived from an EMBL/GenBank/DDBJ whole genome shotgun (WGS) entry which is preliminary data.</text>
</comment>
<sequence length="242" mass="27055">MTSRFERLTLANRIILISLLTILPTLLLPQAAMASTDLSAIALAKAENKTRQVLEIKNFQTITIPNIQQISDFIDNNDNDETVAEPEPIVDPAPAPVVIAPKKTIAVTKSSYSFPPKILGDDRVYMHEPEIRAYVCPKMGLAQCEIFIAVLKGENGTHECTRDNRGVNRNGSLDVGLAQINWNPKYHPPYSVEQLRDCKFNLDIALLKYKARGFQPWYAYTKGTYKKFLKPVAVAPVAKTIE</sequence>
<organism evidence="1 2">
    <name type="scientific">Candidatus Doudnabacteria bacterium RIFCSPHIGHO2_12_FULL_48_16</name>
    <dbReference type="NCBI Taxonomy" id="1817838"/>
    <lineage>
        <taxon>Bacteria</taxon>
        <taxon>Candidatus Doudnaibacteriota</taxon>
    </lineage>
</organism>
<accession>A0A1F5PKU5</accession>
<name>A0A1F5PKU5_9BACT</name>
<gene>
    <name evidence="1" type="ORF">A3E29_04480</name>
</gene>
<evidence type="ECO:0000313" key="2">
    <source>
        <dbReference type="Proteomes" id="UP000177682"/>
    </source>
</evidence>
<evidence type="ECO:0000313" key="1">
    <source>
        <dbReference type="EMBL" id="OGE90320.1"/>
    </source>
</evidence>
<proteinExistence type="predicted"/>
<dbReference type="AlphaFoldDB" id="A0A1F5PKU5"/>
<protein>
    <recommendedName>
        <fullName evidence="3">Transglycosylase SLT domain-containing protein</fullName>
    </recommendedName>
</protein>
<reference evidence="1 2" key="1">
    <citation type="journal article" date="2016" name="Nat. Commun.">
        <title>Thousands of microbial genomes shed light on interconnected biogeochemical processes in an aquifer system.</title>
        <authorList>
            <person name="Anantharaman K."/>
            <person name="Brown C.T."/>
            <person name="Hug L.A."/>
            <person name="Sharon I."/>
            <person name="Castelle C.J."/>
            <person name="Probst A.J."/>
            <person name="Thomas B.C."/>
            <person name="Singh A."/>
            <person name="Wilkins M.J."/>
            <person name="Karaoz U."/>
            <person name="Brodie E.L."/>
            <person name="Williams K.H."/>
            <person name="Hubbard S.S."/>
            <person name="Banfield J.F."/>
        </authorList>
    </citation>
    <scope>NUCLEOTIDE SEQUENCE [LARGE SCALE GENOMIC DNA]</scope>
</reference>
<evidence type="ECO:0008006" key="3">
    <source>
        <dbReference type="Google" id="ProtNLM"/>
    </source>
</evidence>
<dbReference type="InterPro" id="IPR023346">
    <property type="entry name" value="Lysozyme-like_dom_sf"/>
</dbReference>
<dbReference type="SUPFAM" id="SSF53955">
    <property type="entry name" value="Lysozyme-like"/>
    <property type="match status" value="1"/>
</dbReference>